<feature type="chain" id="PRO_5045614910" evidence="1">
    <location>
        <begin position="34"/>
        <end position="263"/>
    </location>
</feature>
<name>A0ABW2YIU2_9GAMM</name>
<dbReference type="EMBL" id="JBHTIF010000003">
    <property type="protein sequence ID" value="MFD0726803.1"/>
    <property type="molecule type" value="Genomic_DNA"/>
</dbReference>
<dbReference type="RefSeq" id="WP_386824991.1">
    <property type="nucleotide sequence ID" value="NZ_JBHTIF010000003.1"/>
</dbReference>
<proteinExistence type="predicted"/>
<dbReference type="PROSITE" id="PS51257">
    <property type="entry name" value="PROKAR_LIPOPROTEIN"/>
    <property type="match status" value="1"/>
</dbReference>
<reference evidence="3" key="1">
    <citation type="journal article" date="2019" name="Int. J. Syst. Evol. Microbiol.">
        <title>The Global Catalogue of Microorganisms (GCM) 10K type strain sequencing project: providing services to taxonomists for standard genome sequencing and annotation.</title>
        <authorList>
            <consortium name="The Broad Institute Genomics Platform"/>
            <consortium name="The Broad Institute Genome Sequencing Center for Infectious Disease"/>
            <person name="Wu L."/>
            <person name="Ma J."/>
        </authorList>
    </citation>
    <scope>NUCLEOTIDE SEQUENCE [LARGE SCALE GENOMIC DNA]</scope>
    <source>
        <strain evidence="3">CCUG 55585</strain>
    </source>
</reference>
<keyword evidence="1" id="KW-0732">Signal</keyword>
<dbReference type="Proteomes" id="UP001597110">
    <property type="component" value="Unassembled WGS sequence"/>
</dbReference>
<evidence type="ECO:0000313" key="2">
    <source>
        <dbReference type="EMBL" id="MFD0726803.1"/>
    </source>
</evidence>
<gene>
    <name evidence="2" type="ORF">ACFQ0E_14485</name>
</gene>
<feature type="signal peptide" evidence="1">
    <location>
        <begin position="1"/>
        <end position="33"/>
    </location>
</feature>
<accession>A0ABW2YIU2</accession>
<organism evidence="2 3">
    <name type="scientific">Lysobacter brunescens</name>
    <dbReference type="NCBI Taxonomy" id="262323"/>
    <lineage>
        <taxon>Bacteria</taxon>
        <taxon>Pseudomonadati</taxon>
        <taxon>Pseudomonadota</taxon>
        <taxon>Gammaproteobacteria</taxon>
        <taxon>Lysobacterales</taxon>
        <taxon>Lysobacteraceae</taxon>
        <taxon>Lysobacter</taxon>
    </lineage>
</organism>
<comment type="caution">
    <text evidence="2">The sequence shown here is derived from an EMBL/GenBank/DDBJ whole genome shotgun (WGS) entry which is preliminary data.</text>
</comment>
<keyword evidence="3" id="KW-1185">Reference proteome</keyword>
<evidence type="ECO:0000256" key="1">
    <source>
        <dbReference type="SAM" id="SignalP"/>
    </source>
</evidence>
<sequence>MKTEHKTRPSFRKTPLMAGLVLACGLFTGNSSAQWVVTDPGHTAGTLADMAQSWGEFMEQYSRWQRQLSEFQDALTQVTSIVQNPSLMLSNFDTSLRTIDIDHGAEMQCPAPQGSGFSFDNPASLFASLVPSANDDAVQKQWVLCNQIVRLKNRKYNDVVNFAKSAEARSTEVGNIMSQVGGPGGNKTEGAHRASMLRATMLMNQQITEMNYAQAKMAAYDSAVDRLQRESNGYAIQMLNGKKGLMGQAVSLAALKGALEIAD</sequence>
<protein>
    <submittedName>
        <fullName evidence="2">Uncharacterized protein</fullName>
    </submittedName>
</protein>
<evidence type="ECO:0000313" key="3">
    <source>
        <dbReference type="Proteomes" id="UP001597110"/>
    </source>
</evidence>